<dbReference type="SUPFAM" id="SSF51905">
    <property type="entry name" value="FAD/NAD(P)-binding domain"/>
    <property type="match status" value="1"/>
</dbReference>
<proteinExistence type="inferred from homology"/>
<feature type="compositionally biased region" description="Basic and acidic residues" evidence="2">
    <location>
        <begin position="1"/>
        <end position="17"/>
    </location>
</feature>
<dbReference type="GeneID" id="85363158"/>
<keyword evidence="4" id="KW-1185">Reference proteome</keyword>
<feature type="region of interest" description="Disordered" evidence="2">
    <location>
        <begin position="1"/>
        <end position="21"/>
    </location>
</feature>
<dbReference type="PANTHER" id="PTHR42877">
    <property type="entry name" value="L-ORNITHINE N(5)-MONOOXYGENASE-RELATED"/>
    <property type="match status" value="1"/>
</dbReference>
<evidence type="ECO:0000256" key="1">
    <source>
        <dbReference type="ARBA" id="ARBA00010139"/>
    </source>
</evidence>
<dbReference type="Gene3D" id="3.50.50.60">
    <property type="entry name" value="FAD/NAD(P)-binding domain"/>
    <property type="match status" value="2"/>
</dbReference>
<comment type="caution">
    <text evidence="3">The sequence shown here is derived from an EMBL/GenBank/DDBJ whole genome shotgun (WGS) entry which is preliminary data.</text>
</comment>
<dbReference type="EMBL" id="JAUEPS010000004">
    <property type="protein sequence ID" value="KAK0466251.1"/>
    <property type="molecule type" value="Genomic_DNA"/>
</dbReference>
<sequence length="629" mass="70967">MSSHSQEHKATEVEHRLNGLTNGDGSNTFKLGNFSIDEARPIKVIVIGAGYSGIVAGIRYLQRVPNLTLTIYEAERGIGGTWLVNKYPGLKCDIPSHSYQLTFEENPNWSSFYASGPEIRAYLDSIVDKYKLMPYIKLQHRMTKARYSESDGKWIVTIQRPAELSPGETAIRFEKFEDTCDVLFTGIGVLSRWNWPEIPGLEEFQGKVIHSAQWETGEGGPDAPWEDTVKSWGNKRVGVIGVMAPTLFFKGSSAIQIVPAIQPKVAQVVNYVRGKTWIASIFVREPLVQLSGREDAENYDFTEDDKKRFQDPVYYKKFRRDLESGLNDAHAATIRGHPLQDMAKTAFKEIMVQRLAKKSWIADHLIPNFGVACRRLTPGPGYLEALCEENVDFVPSPIKKITPTGIETEDGDHKELDVIVCATGFDTSWHLPFPFIGRNGIDLSDKFASHPRTYLSVAVDGFPNWFQSLGPNSGVGAGSLLLLMERQVDYAVAATLKVQRERLKSIEVKSKAVDDFDEYLMSYFPTTVFGEKCRSWYKAGREEGRVSALWPGSTLHATKALKHPRWEDFNYERLDPNRLHWLGDGNTVADKTPGSDKTWYLSDEEIDYPLSECIRSLVIRAIRRWTPAV</sequence>
<dbReference type="Pfam" id="PF13450">
    <property type="entry name" value="NAD_binding_8"/>
    <property type="match status" value="1"/>
</dbReference>
<evidence type="ECO:0000313" key="4">
    <source>
        <dbReference type="Proteomes" id="UP001175211"/>
    </source>
</evidence>
<comment type="similarity">
    <text evidence="1">Belongs to the FAD-binding monooxygenase family.</text>
</comment>
<accession>A0AA39NIG7</accession>
<evidence type="ECO:0000313" key="3">
    <source>
        <dbReference type="EMBL" id="KAK0466251.1"/>
    </source>
</evidence>
<dbReference type="Proteomes" id="UP001175211">
    <property type="component" value="Unassembled WGS sequence"/>
</dbReference>
<protein>
    <submittedName>
        <fullName evidence="3">FAD/NAD-binding domain-containing protein</fullName>
    </submittedName>
</protein>
<gene>
    <name evidence="3" type="ORF">EV420DRAFT_1710264</name>
</gene>
<dbReference type="InterPro" id="IPR051209">
    <property type="entry name" value="FAD-bind_Monooxygenase_sf"/>
</dbReference>
<dbReference type="RefSeq" id="XP_060337078.1">
    <property type="nucleotide sequence ID" value="XM_060479610.1"/>
</dbReference>
<evidence type="ECO:0000256" key="2">
    <source>
        <dbReference type="SAM" id="MobiDB-lite"/>
    </source>
</evidence>
<dbReference type="AlphaFoldDB" id="A0AA39NIG7"/>
<dbReference type="PANTHER" id="PTHR42877:SF7">
    <property type="entry name" value="FLAVIN-BINDING MONOOXYGENASE-RELATED"/>
    <property type="match status" value="1"/>
</dbReference>
<organism evidence="3 4">
    <name type="scientific">Armillaria tabescens</name>
    <name type="common">Ringless honey mushroom</name>
    <name type="synonym">Agaricus tabescens</name>
    <dbReference type="NCBI Taxonomy" id="1929756"/>
    <lineage>
        <taxon>Eukaryota</taxon>
        <taxon>Fungi</taxon>
        <taxon>Dikarya</taxon>
        <taxon>Basidiomycota</taxon>
        <taxon>Agaricomycotina</taxon>
        <taxon>Agaricomycetes</taxon>
        <taxon>Agaricomycetidae</taxon>
        <taxon>Agaricales</taxon>
        <taxon>Marasmiineae</taxon>
        <taxon>Physalacriaceae</taxon>
        <taxon>Desarmillaria</taxon>
    </lineage>
</organism>
<reference evidence="3" key="1">
    <citation type="submission" date="2023-06" db="EMBL/GenBank/DDBJ databases">
        <authorList>
            <consortium name="Lawrence Berkeley National Laboratory"/>
            <person name="Ahrendt S."/>
            <person name="Sahu N."/>
            <person name="Indic B."/>
            <person name="Wong-Bajracharya J."/>
            <person name="Merenyi Z."/>
            <person name="Ke H.-M."/>
            <person name="Monk M."/>
            <person name="Kocsube S."/>
            <person name="Drula E."/>
            <person name="Lipzen A."/>
            <person name="Balint B."/>
            <person name="Henrissat B."/>
            <person name="Andreopoulos B."/>
            <person name="Martin F.M."/>
            <person name="Harder C.B."/>
            <person name="Rigling D."/>
            <person name="Ford K.L."/>
            <person name="Foster G.D."/>
            <person name="Pangilinan J."/>
            <person name="Papanicolaou A."/>
            <person name="Barry K."/>
            <person name="LaButti K."/>
            <person name="Viragh M."/>
            <person name="Koriabine M."/>
            <person name="Yan M."/>
            <person name="Riley R."/>
            <person name="Champramary S."/>
            <person name="Plett K.L."/>
            <person name="Tsai I.J."/>
            <person name="Slot J."/>
            <person name="Sipos G."/>
            <person name="Plett J."/>
            <person name="Nagy L.G."/>
            <person name="Grigoriev I.V."/>
        </authorList>
    </citation>
    <scope>NUCLEOTIDE SEQUENCE</scope>
    <source>
        <strain evidence="3">CCBAS 213</strain>
    </source>
</reference>
<dbReference type="InterPro" id="IPR036188">
    <property type="entry name" value="FAD/NAD-bd_sf"/>
</dbReference>
<name>A0AA39NIG7_ARMTA</name>